<dbReference type="InterPro" id="IPR051093">
    <property type="entry name" value="Neuroligin/BSAL"/>
</dbReference>
<dbReference type="OrthoDB" id="19653at2759"/>
<sequence>MMKMKSVVAIAVFLETVSAISVTRVGEHRGRFGSGKNIPLAAGRHMDVFKGIPFADILQHSQFSGQELADRGNVIVVSIGYRVGSLGFLSTGEPELAGGEDVEKLLAAFIKDKGDAALQAALSLYNSTWEPTPSQENIKKTLVDIETDFLFLASTQAALKLHADNAKTGRTYSYLFSEPNQMAGIIRRYPSWMGADNTDDVPYVFGKPFPRPSHQDLSGYMIAYWTNFARTGTGQKFVELNSKMDESYAGENMRMRYVDLWNNVIPSLRTIIPDKDHMHQLCTSVWT</sequence>
<accession>A0A7J5YGK6</accession>
<evidence type="ECO:0000313" key="4">
    <source>
        <dbReference type="EMBL" id="KAF3848626.1"/>
    </source>
</evidence>
<gene>
    <name evidence="4" type="ORF">F7725_015123</name>
</gene>
<feature type="chain" id="PRO_5029543103" description="Carboxylesterase type B domain-containing protein" evidence="2">
    <location>
        <begin position="20"/>
        <end position="287"/>
    </location>
</feature>
<comment type="caution">
    <text evidence="4">The sequence shown here is derived from an EMBL/GenBank/DDBJ whole genome shotgun (WGS) entry which is preliminary data.</text>
</comment>
<evidence type="ECO:0000313" key="5">
    <source>
        <dbReference type="Proteomes" id="UP000518266"/>
    </source>
</evidence>
<evidence type="ECO:0000256" key="2">
    <source>
        <dbReference type="SAM" id="SignalP"/>
    </source>
</evidence>
<dbReference type="Proteomes" id="UP000518266">
    <property type="component" value="Unassembled WGS sequence"/>
</dbReference>
<feature type="domain" description="Carboxylesterase type B" evidence="3">
    <location>
        <begin position="115"/>
        <end position="236"/>
    </location>
</feature>
<comment type="similarity">
    <text evidence="1">Belongs to the type-B carboxylesterase/lipase family.</text>
</comment>
<feature type="domain" description="Carboxylesterase type B" evidence="3">
    <location>
        <begin position="60"/>
        <end position="98"/>
    </location>
</feature>
<reference evidence="4 5" key="1">
    <citation type="submission" date="2020-03" db="EMBL/GenBank/DDBJ databases">
        <title>Dissostichus mawsoni Genome sequencing and assembly.</title>
        <authorList>
            <person name="Park H."/>
        </authorList>
    </citation>
    <scope>NUCLEOTIDE SEQUENCE [LARGE SCALE GENOMIC DNA]</scope>
    <source>
        <strain evidence="4">DM0001</strain>
        <tissue evidence="4">Muscle</tissue>
    </source>
</reference>
<dbReference type="AlphaFoldDB" id="A0A7J5YGK6"/>
<keyword evidence="2" id="KW-0732">Signal</keyword>
<proteinExistence type="inferred from homology"/>
<dbReference type="Pfam" id="PF00135">
    <property type="entry name" value="COesterase"/>
    <property type="match status" value="2"/>
</dbReference>
<dbReference type="InterPro" id="IPR029058">
    <property type="entry name" value="AB_hydrolase_fold"/>
</dbReference>
<evidence type="ECO:0000256" key="1">
    <source>
        <dbReference type="ARBA" id="ARBA00005964"/>
    </source>
</evidence>
<name>A0A7J5YGK6_DISMA</name>
<feature type="signal peptide" evidence="2">
    <location>
        <begin position="1"/>
        <end position="19"/>
    </location>
</feature>
<protein>
    <recommendedName>
        <fullName evidence="3">Carboxylesterase type B domain-containing protein</fullName>
    </recommendedName>
</protein>
<keyword evidence="5" id="KW-1185">Reference proteome</keyword>
<dbReference type="Gene3D" id="3.40.50.1820">
    <property type="entry name" value="alpha/beta hydrolase"/>
    <property type="match status" value="2"/>
</dbReference>
<dbReference type="InterPro" id="IPR002018">
    <property type="entry name" value="CarbesteraseB"/>
</dbReference>
<organism evidence="4 5">
    <name type="scientific">Dissostichus mawsoni</name>
    <name type="common">Antarctic cod</name>
    <dbReference type="NCBI Taxonomy" id="36200"/>
    <lineage>
        <taxon>Eukaryota</taxon>
        <taxon>Metazoa</taxon>
        <taxon>Chordata</taxon>
        <taxon>Craniata</taxon>
        <taxon>Vertebrata</taxon>
        <taxon>Euteleostomi</taxon>
        <taxon>Actinopterygii</taxon>
        <taxon>Neopterygii</taxon>
        <taxon>Teleostei</taxon>
        <taxon>Neoteleostei</taxon>
        <taxon>Acanthomorphata</taxon>
        <taxon>Eupercaria</taxon>
        <taxon>Perciformes</taxon>
        <taxon>Notothenioidei</taxon>
        <taxon>Nototheniidae</taxon>
        <taxon>Dissostichus</taxon>
    </lineage>
</organism>
<dbReference type="PANTHER" id="PTHR43903">
    <property type="entry name" value="NEUROLIGIN"/>
    <property type="match status" value="1"/>
</dbReference>
<evidence type="ECO:0000259" key="3">
    <source>
        <dbReference type="Pfam" id="PF00135"/>
    </source>
</evidence>
<dbReference type="SUPFAM" id="SSF53474">
    <property type="entry name" value="alpha/beta-Hydrolases"/>
    <property type="match status" value="1"/>
</dbReference>
<dbReference type="EMBL" id="JAAKFY010000012">
    <property type="protein sequence ID" value="KAF3848626.1"/>
    <property type="molecule type" value="Genomic_DNA"/>
</dbReference>